<reference evidence="5 6" key="1">
    <citation type="submission" date="2014-08" db="EMBL/GenBank/DDBJ databases">
        <title>Comparative genomics of the Paenibacillus odorifer group.</title>
        <authorList>
            <person name="den Bakker H.C."/>
            <person name="Tsai Y.-C."/>
            <person name="Martin N."/>
            <person name="Korlach J."/>
            <person name="Wiedmann M."/>
        </authorList>
    </citation>
    <scope>NUCLEOTIDE SEQUENCE [LARGE SCALE GENOMIC DNA]</scope>
    <source>
        <strain evidence="5 6">DSM 15220</strain>
    </source>
</reference>
<dbReference type="EMBL" id="CP009287">
    <property type="protein sequence ID" value="AIQ71601.1"/>
    <property type="molecule type" value="Genomic_DNA"/>
</dbReference>
<organism evidence="5 6">
    <name type="scientific">Paenibacillus graminis</name>
    <dbReference type="NCBI Taxonomy" id="189425"/>
    <lineage>
        <taxon>Bacteria</taxon>
        <taxon>Bacillati</taxon>
        <taxon>Bacillota</taxon>
        <taxon>Bacilli</taxon>
        <taxon>Bacillales</taxon>
        <taxon>Paenibacillaceae</taxon>
        <taxon>Paenibacillus</taxon>
    </lineage>
</organism>
<sequence length="91" mass="9794">MIQTEGLTKHFGSNHAVNGLSLEVDQGEIYGFLGLNGAGKTTTIRMLLGMIRPDSGSSYVFGERVDAGRHKLWASVGAVICLLWGLFCLPL</sequence>
<dbReference type="PANTHER" id="PTHR43335">
    <property type="entry name" value="ABC TRANSPORTER, ATP-BINDING PROTEIN"/>
    <property type="match status" value="1"/>
</dbReference>
<protein>
    <recommendedName>
        <fullName evidence="4">ABC transporter domain-containing protein</fullName>
    </recommendedName>
</protein>
<evidence type="ECO:0000256" key="1">
    <source>
        <dbReference type="ARBA" id="ARBA00005417"/>
    </source>
</evidence>
<dbReference type="AlphaFoldDB" id="A0A089MCP2"/>
<dbReference type="Pfam" id="PF00005">
    <property type="entry name" value="ABC_tran"/>
    <property type="match status" value="1"/>
</dbReference>
<feature type="domain" description="ABC transporter" evidence="4">
    <location>
        <begin position="18"/>
        <end position="71"/>
    </location>
</feature>
<dbReference type="RefSeq" id="WP_025704736.1">
    <property type="nucleotide sequence ID" value="NZ_CP009287.1"/>
</dbReference>
<evidence type="ECO:0000313" key="6">
    <source>
        <dbReference type="Proteomes" id="UP000029500"/>
    </source>
</evidence>
<evidence type="ECO:0000256" key="3">
    <source>
        <dbReference type="SAM" id="Phobius"/>
    </source>
</evidence>
<evidence type="ECO:0000259" key="4">
    <source>
        <dbReference type="Pfam" id="PF00005"/>
    </source>
</evidence>
<dbReference type="GO" id="GO:0016887">
    <property type="term" value="F:ATP hydrolysis activity"/>
    <property type="evidence" value="ECO:0007669"/>
    <property type="project" value="InterPro"/>
</dbReference>
<dbReference type="Proteomes" id="UP000029500">
    <property type="component" value="Chromosome"/>
</dbReference>
<dbReference type="SUPFAM" id="SSF52540">
    <property type="entry name" value="P-loop containing nucleoside triphosphate hydrolases"/>
    <property type="match status" value="1"/>
</dbReference>
<dbReference type="HOGENOM" id="CLU_000604_1_15_9"/>
<dbReference type="PANTHER" id="PTHR43335:SF4">
    <property type="entry name" value="ABC TRANSPORTER, ATP-BINDING PROTEIN"/>
    <property type="match status" value="1"/>
</dbReference>
<gene>
    <name evidence="5" type="ORF">PGRAT_31460</name>
</gene>
<proteinExistence type="inferred from homology"/>
<name>A0A089MCP2_9BACL</name>
<keyword evidence="2" id="KW-0813">Transport</keyword>
<dbReference type="eggNOG" id="COG1131">
    <property type="taxonomic scope" value="Bacteria"/>
</dbReference>
<feature type="transmembrane region" description="Helical" evidence="3">
    <location>
        <begin position="72"/>
        <end position="89"/>
    </location>
</feature>
<evidence type="ECO:0000313" key="5">
    <source>
        <dbReference type="EMBL" id="AIQ71601.1"/>
    </source>
</evidence>
<dbReference type="STRING" id="189425.PGRAT_31460"/>
<dbReference type="OrthoDB" id="1551385at2"/>
<accession>A0A089MCP2</accession>
<dbReference type="GO" id="GO:0005524">
    <property type="term" value="F:ATP binding"/>
    <property type="evidence" value="ECO:0007669"/>
    <property type="project" value="InterPro"/>
</dbReference>
<dbReference type="InterPro" id="IPR027417">
    <property type="entry name" value="P-loop_NTPase"/>
</dbReference>
<dbReference type="InterPro" id="IPR003439">
    <property type="entry name" value="ABC_transporter-like_ATP-bd"/>
</dbReference>
<comment type="similarity">
    <text evidence="1">Belongs to the ABC transporter superfamily.</text>
</comment>
<keyword evidence="6" id="KW-1185">Reference proteome</keyword>
<dbReference type="Gene3D" id="3.40.50.300">
    <property type="entry name" value="P-loop containing nucleotide triphosphate hydrolases"/>
    <property type="match status" value="1"/>
</dbReference>
<keyword evidence="3" id="KW-0812">Transmembrane</keyword>
<evidence type="ECO:0000256" key="2">
    <source>
        <dbReference type="ARBA" id="ARBA00022448"/>
    </source>
</evidence>
<keyword evidence="3" id="KW-0472">Membrane</keyword>
<dbReference type="KEGG" id="pgm:PGRAT_31460"/>
<keyword evidence="3" id="KW-1133">Transmembrane helix</keyword>